<dbReference type="GO" id="GO:0008237">
    <property type="term" value="F:metallopeptidase activity"/>
    <property type="evidence" value="ECO:0007669"/>
    <property type="project" value="InterPro"/>
</dbReference>
<accession>A0A517QDG7</accession>
<reference evidence="2 3" key="1">
    <citation type="submission" date="2019-03" db="EMBL/GenBank/DDBJ databases">
        <title>Deep-cultivation of Planctomycetes and their phenomic and genomic characterization uncovers novel biology.</title>
        <authorList>
            <person name="Wiegand S."/>
            <person name="Jogler M."/>
            <person name="Boedeker C."/>
            <person name="Pinto D."/>
            <person name="Vollmers J."/>
            <person name="Rivas-Marin E."/>
            <person name="Kohn T."/>
            <person name="Peeters S.H."/>
            <person name="Heuer A."/>
            <person name="Rast P."/>
            <person name="Oberbeckmann S."/>
            <person name="Bunk B."/>
            <person name="Jeske O."/>
            <person name="Meyerdierks A."/>
            <person name="Storesund J.E."/>
            <person name="Kallscheuer N."/>
            <person name="Luecker S."/>
            <person name="Lage O.M."/>
            <person name="Pohl T."/>
            <person name="Merkel B.J."/>
            <person name="Hornburger P."/>
            <person name="Mueller R.-W."/>
            <person name="Bruemmer F."/>
            <person name="Labrenz M."/>
            <person name="Spormann A.M."/>
            <person name="Op den Camp H."/>
            <person name="Overmann J."/>
            <person name="Amann R."/>
            <person name="Jetten M.S.M."/>
            <person name="Mascher T."/>
            <person name="Medema M.H."/>
            <person name="Devos D.P."/>
            <person name="Kaster A.-K."/>
            <person name="Ovreas L."/>
            <person name="Rohde M."/>
            <person name="Galperin M.Y."/>
            <person name="Jogler C."/>
        </authorList>
    </citation>
    <scope>NUCLEOTIDE SEQUENCE [LARGE SCALE GENOMIC DNA]</scope>
    <source>
        <strain evidence="2 3">Enr10</strain>
    </source>
</reference>
<dbReference type="SUPFAM" id="SSF102712">
    <property type="entry name" value="JAB1/MPN domain"/>
    <property type="match status" value="1"/>
</dbReference>
<keyword evidence="3" id="KW-1185">Reference proteome</keyword>
<proteinExistence type="predicted"/>
<dbReference type="Pfam" id="PF01398">
    <property type="entry name" value="JAB"/>
    <property type="match status" value="1"/>
</dbReference>
<dbReference type="EMBL" id="CP037421">
    <property type="protein sequence ID" value="QDT29667.1"/>
    <property type="molecule type" value="Genomic_DNA"/>
</dbReference>
<dbReference type="InterPro" id="IPR037518">
    <property type="entry name" value="MPN"/>
</dbReference>
<dbReference type="Proteomes" id="UP000315647">
    <property type="component" value="Chromosome"/>
</dbReference>
<dbReference type="InterPro" id="IPR000555">
    <property type="entry name" value="JAMM/MPN+_dom"/>
</dbReference>
<gene>
    <name evidence="2" type="ORF">Enr10x_50220</name>
</gene>
<evidence type="ECO:0000313" key="3">
    <source>
        <dbReference type="Proteomes" id="UP000315647"/>
    </source>
</evidence>
<dbReference type="RefSeq" id="WP_145113828.1">
    <property type="nucleotide sequence ID" value="NZ_CP036277.1"/>
</dbReference>
<evidence type="ECO:0000256" key="1">
    <source>
        <dbReference type="SAM" id="MobiDB-lite"/>
    </source>
</evidence>
<accession>A0A518ADA9</accession>
<evidence type="ECO:0000313" key="2">
    <source>
        <dbReference type="EMBL" id="QDT29667.1"/>
    </source>
</evidence>
<sequence length="395" mass="44066">MTAPDIQQLQQESLSESRFPANAASDFRLYIDPAVHQGIQEHASRDTEVEICGVLVGEWLRDEHGPYAKVSQYIRCNQAASKFAEVTFTHESWSQINGEMDSKYADLRIIGWYHSHPDFGIFLSDRDVFIQENFFSGPGQVAYVVDPVRKLEGVFEWKSGKPVLMNHYWVGDDIWSITASEKPSGSSAQQASADPAAGRGYEDKAPPMRGSVQIVMGLCLFLIGYLLAGTKSRWEQEMIVTGVVDHYGTHKLMKVGFEDHLRQVNQQLVEVNKLFRTLPLAVPEDANAQQIAEAKKKQVYVANALTLCSQALLNIEKQYGLTDQERQALSRYIKRKQRELRNPQTADSPAEKNEGASQSDAPAASSESKTEIPASETKTEKPPAGESKSLKSQDE</sequence>
<name>A0A517QDG7_9PLAN</name>
<organism evidence="2 3">
    <name type="scientific">Gimesia panareensis</name>
    <dbReference type="NCBI Taxonomy" id="2527978"/>
    <lineage>
        <taxon>Bacteria</taxon>
        <taxon>Pseudomonadati</taxon>
        <taxon>Planctomycetota</taxon>
        <taxon>Planctomycetia</taxon>
        <taxon>Planctomycetales</taxon>
        <taxon>Planctomycetaceae</taxon>
        <taxon>Gimesia</taxon>
    </lineage>
</organism>
<dbReference type="Gene3D" id="3.40.140.10">
    <property type="entry name" value="Cytidine Deaminase, domain 2"/>
    <property type="match status" value="1"/>
</dbReference>
<protein>
    <submittedName>
        <fullName evidence="2">Mov34/MPN/PAD-1 family protein</fullName>
    </submittedName>
</protein>
<dbReference type="PANTHER" id="PTHR10410">
    <property type="entry name" value="EUKARYOTIC TRANSLATION INITIATION FACTOR 3 -RELATED"/>
    <property type="match status" value="1"/>
</dbReference>
<dbReference type="AlphaFoldDB" id="A0A517QDG7"/>
<feature type="region of interest" description="Disordered" evidence="1">
    <location>
        <begin position="181"/>
        <end position="202"/>
    </location>
</feature>
<dbReference type="InterPro" id="IPR050242">
    <property type="entry name" value="JAMM_MPN+_peptidase_M67A"/>
</dbReference>
<feature type="region of interest" description="Disordered" evidence="1">
    <location>
        <begin position="336"/>
        <end position="395"/>
    </location>
</feature>
<dbReference type="PROSITE" id="PS50249">
    <property type="entry name" value="MPN"/>
    <property type="match status" value="1"/>
</dbReference>
<feature type="compositionally biased region" description="Basic and acidic residues" evidence="1">
    <location>
        <begin position="377"/>
        <end position="395"/>
    </location>
</feature>
<feature type="compositionally biased region" description="Low complexity" evidence="1">
    <location>
        <begin position="183"/>
        <end position="198"/>
    </location>
</feature>
<dbReference type="SMART" id="SM00232">
    <property type="entry name" value="JAB_MPN"/>
    <property type="match status" value="1"/>
</dbReference>